<evidence type="ECO:0000313" key="4">
    <source>
        <dbReference type="EMBL" id="TCO59354.1"/>
    </source>
</evidence>
<dbReference type="EMBL" id="SLWS01000004">
    <property type="protein sequence ID" value="TCO59354.1"/>
    <property type="molecule type" value="Genomic_DNA"/>
</dbReference>
<dbReference type="RefSeq" id="WP_132117203.1">
    <property type="nucleotide sequence ID" value="NZ_SLWS01000004.1"/>
</dbReference>
<keyword evidence="2 4" id="KW-0503">Monooxygenase</keyword>
<evidence type="ECO:0000256" key="1">
    <source>
        <dbReference type="ARBA" id="ARBA00023002"/>
    </source>
</evidence>
<dbReference type="NCBIfam" id="TIGR04020">
    <property type="entry name" value="seco_metab_LLM"/>
    <property type="match status" value="1"/>
</dbReference>
<keyword evidence="5" id="KW-1185">Reference proteome</keyword>
<dbReference type="InterPro" id="IPR036661">
    <property type="entry name" value="Luciferase-like_sf"/>
</dbReference>
<dbReference type="InterPro" id="IPR024011">
    <property type="entry name" value="Biosynth_lucif-like_mOase_dom"/>
</dbReference>
<comment type="caution">
    <text evidence="4">The sequence shown here is derived from an EMBL/GenBank/DDBJ whole genome shotgun (WGS) entry which is preliminary data.</text>
</comment>
<reference evidence="4 5" key="1">
    <citation type="submission" date="2019-03" db="EMBL/GenBank/DDBJ databases">
        <title>Genomic Encyclopedia of Type Strains, Phase IV (KMG-IV): sequencing the most valuable type-strain genomes for metagenomic binning, comparative biology and taxonomic classification.</title>
        <authorList>
            <person name="Goeker M."/>
        </authorList>
    </citation>
    <scope>NUCLEOTIDE SEQUENCE [LARGE SCALE GENOMIC DNA]</scope>
    <source>
        <strain evidence="4 5">DSM 45934</strain>
    </source>
</reference>
<name>A0A4R2JJP3_9PSEU</name>
<dbReference type="Pfam" id="PF00296">
    <property type="entry name" value="Bac_luciferase"/>
    <property type="match status" value="1"/>
</dbReference>
<dbReference type="PANTHER" id="PTHR30137:SF8">
    <property type="entry name" value="BLR5498 PROTEIN"/>
    <property type="match status" value="1"/>
</dbReference>
<evidence type="ECO:0000256" key="2">
    <source>
        <dbReference type="ARBA" id="ARBA00023033"/>
    </source>
</evidence>
<evidence type="ECO:0000259" key="3">
    <source>
        <dbReference type="Pfam" id="PF00296"/>
    </source>
</evidence>
<dbReference type="SUPFAM" id="SSF51679">
    <property type="entry name" value="Bacterial luciferase-like"/>
    <property type="match status" value="1"/>
</dbReference>
<dbReference type="GO" id="GO:0004497">
    <property type="term" value="F:monooxygenase activity"/>
    <property type="evidence" value="ECO:0007669"/>
    <property type="project" value="UniProtKB-KW"/>
</dbReference>
<dbReference type="InterPro" id="IPR050766">
    <property type="entry name" value="Bact_Lucif_Oxidored"/>
</dbReference>
<dbReference type="InterPro" id="IPR011251">
    <property type="entry name" value="Luciferase-like_dom"/>
</dbReference>
<accession>A0A4R2JJP3</accession>
<gene>
    <name evidence="4" type="ORF">EV192_104195</name>
</gene>
<dbReference type="Gene3D" id="3.20.20.30">
    <property type="entry name" value="Luciferase-like domain"/>
    <property type="match status" value="1"/>
</dbReference>
<dbReference type="OrthoDB" id="2472181at2"/>
<dbReference type="AlphaFoldDB" id="A0A4R2JJP3"/>
<keyword evidence="1" id="KW-0560">Oxidoreductase</keyword>
<protein>
    <submittedName>
        <fullName evidence="4">Natural product biosynthesis luciferase-like monooxygenase protein</fullName>
    </submittedName>
</protein>
<evidence type="ECO:0000313" key="5">
    <source>
        <dbReference type="Proteomes" id="UP000295680"/>
    </source>
</evidence>
<dbReference type="GO" id="GO:0016705">
    <property type="term" value="F:oxidoreductase activity, acting on paired donors, with incorporation or reduction of molecular oxygen"/>
    <property type="evidence" value="ECO:0007669"/>
    <property type="project" value="InterPro"/>
</dbReference>
<dbReference type="Proteomes" id="UP000295680">
    <property type="component" value="Unassembled WGS sequence"/>
</dbReference>
<proteinExistence type="predicted"/>
<sequence length="343" mass="37638">MDFSLFYFAYHGAGGTRRMPYNLLLEGARFADRHGFTAVWTPERHFHPFGGIYPNPALTGAALAAITDRVEIRSGSVVGPLPDPIRIAEEWAVVDNLSDGRVALSFAPGWPSTDFVLAPEDYSQRREVLMRTIDTVRRLWCQEAFELADATAEPATIRIYPAPVQPEVPVWLTSAGSPDTFRAAGQLGAGLLTHLLCQNLEELAKKITVYREAYTGTEAPRVAVMLPTFLGQDRGVVRETVGVPFLRTQAGLLLRAPADVLPGVDPDDLDPDDLEFVVEQAFDRYFETGGLFGQVEVAARLLDRLAEIDVDEVACMIDLDVEASAVLASLGYLATLKDVWQTS</sequence>
<dbReference type="PANTHER" id="PTHR30137">
    <property type="entry name" value="LUCIFERASE-LIKE MONOOXYGENASE"/>
    <property type="match status" value="1"/>
</dbReference>
<feature type="domain" description="Luciferase-like" evidence="3">
    <location>
        <begin position="1"/>
        <end position="246"/>
    </location>
</feature>
<organism evidence="4 5">
    <name type="scientific">Actinocrispum wychmicini</name>
    <dbReference type="NCBI Taxonomy" id="1213861"/>
    <lineage>
        <taxon>Bacteria</taxon>
        <taxon>Bacillati</taxon>
        <taxon>Actinomycetota</taxon>
        <taxon>Actinomycetes</taxon>
        <taxon>Pseudonocardiales</taxon>
        <taxon>Pseudonocardiaceae</taxon>
        <taxon>Actinocrispum</taxon>
    </lineage>
</organism>
<dbReference type="GO" id="GO:0005829">
    <property type="term" value="C:cytosol"/>
    <property type="evidence" value="ECO:0007669"/>
    <property type="project" value="TreeGrafter"/>
</dbReference>